<dbReference type="InterPro" id="IPR011335">
    <property type="entry name" value="Restrct_endonuc-II-like"/>
</dbReference>
<comment type="caution">
    <text evidence="3">The sequence shown here is derived from an EMBL/GenBank/DDBJ whole genome shotgun (WGS) entry which is preliminary data.</text>
</comment>
<dbReference type="PANTHER" id="PTHR34039:SF1">
    <property type="entry name" value="UPF0102 PROTEIN YRAN"/>
    <property type="match status" value="1"/>
</dbReference>
<dbReference type="Gene3D" id="3.40.1350.10">
    <property type="match status" value="1"/>
</dbReference>
<dbReference type="GO" id="GO:0004519">
    <property type="term" value="F:endonuclease activity"/>
    <property type="evidence" value="ECO:0007669"/>
    <property type="project" value="UniProtKB-KW"/>
</dbReference>
<name>A0A7W6S105_9PROT</name>
<dbReference type="InterPro" id="IPR003509">
    <property type="entry name" value="UPF0102_YraN-like"/>
</dbReference>
<keyword evidence="3" id="KW-0540">Nuclease</keyword>
<dbReference type="RefSeq" id="WP_184436124.1">
    <property type="nucleotide sequence ID" value="NZ_JACIGI010000023.1"/>
</dbReference>
<reference evidence="3 4" key="1">
    <citation type="submission" date="2020-08" db="EMBL/GenBank/DDBJ databases">
        <title>Genome sequencing of Purple Non-Sulfur Bacteria from various extreme environments.</title>
        <authorList>
            <person name="Mayer M."/>
        </authorList>
    </citation>
    <scope>NUCLEOTIDE SEQUENCE [LARGE SCALE GENOMIC DNA]</scope>
    <source>
        <strain evidence="3 4">JA135</strain>
    </source>
</reference>
<comment type="similarity">
    <text evidence="1 2">Belongs to the UPF0102 family.</text>
</comment>
<evidence type="ECO:0000313" key="3">
    <source>
        <dbReference type="EMBL" id="MBB4286898.1"/>
    </source>
</evidence>
<evidence type="ECO:0000256" key="2">
    <source>
        <dbReference type="HAMAP-Rule" id="MF_00048"/>
    </source>
</evidence>
<proteinExistence type="inferred from homology"/>
<keyword evidence="3" id="KW-0378">Hydrolase</keyword>
<dbReference type="AlphaFoldDB" id="A0A7W6S105"/>
<dbReference type="GO" id="GO:0003676">
    <property type="term" value="F:nucleic acid binding"/>
    <property type="evidence" value="ECO:0007669"/>
    <property type="project" value="InterPro"/>
</dbReference>
<evidence type="ECO:0000313" key="4">
    <source>
        <dbReference type="Proteomes" id="UP000555728"/>
    </source>
</evidence>
<dbReference type="SUPFAM" id="SSF52980">
    <property type="entry name" value="Restriction endonuclease-like"/>
    <property type="match status" value="1"/>
</dbReference>
<dbReference type="InterPro" id="IPR011856">
    <property type="entry name" value="tRNA_endonuc-like_dom_sf"/>
</dbReference>
<evidence type="ECO:0000256" key="1">
    <source>
        <dbReference type="ARBA" id="ARBA00006738"/>
    </source>
</evidence>
<dbReference type="Proteomes" id="UP000555728">
    <property type="component" value="Unassembled WGS sequence"/>
</dbReference>
<dbReference type="Pfam" id="PF02021">
    <property type="entry name" value="UPF0102"/>
    <property type="match status" value="1"/>
</dbReference>
<dbReference type="HAMAP" id="MF_00048">
    <property type="entry name" value="UPF0102"/>
    <property type="match status" value="1"/>
</dbReference>
<keyword evidence="3" id="KW-0255">Endonuclease</keyword>
<accession>A0A7W6S105</accession>
<sequence length="134" mass="14002">MTPPRGPAARRSAERAGRAAEDAAAAWLAAQGWIILARRARGRRGEGAGEIDLVALDATGAAPVVVFVEVKARPTLAAALEAVTPAQRRRLALAAEGWLAAHPVHAGAGVRFDLVSVTPDGPPGHLRDAWRPEE</sequence>
<dbReference type="PANTHER" id="PTHR34039">
    <property type="entry name" value="UPF0102 PROTEIN YRAN"/>
    <property type="match status" value="1"/>
</dbReference>
<keyword evidence="4" id="KW-1185">Reference proteome</keyword>
<dbReference type="EMBL" id="JACIGI010000023">
    <property type="protein sequence ID" value="MBB4286898.1"/>
    <property type="molecule type" value="Genomic_DNA"/>
</dbReference>
<gene>
    <name evidence="3" type="ORF">GGD88_002640</name>
</gene>
<protein>
    <recommendedName>
        <fullName evidence="2">UPF0102 protein GGD88_002640</fullName>
    </recommendedName>
</protein>
<organism evidence="3 4">
    <name type="scientific">Roseospira goensis</name>
    <dbReference type="NCBI Taxonomy" id="391922"/>
    <lineage>
        <taxon>Bacteria</taxon>
        <taxon>Pseudomonadati</taxon>
        <taxon>Pseudomonadota</taxon>
        <taxon>Alphaproteobacteria</taxon>
        <taxon>Rhodospirillales</taxon>
        <taxon>Rhodospirillaceae</taxon>
        <taxon>Roseospira</taxon>
    </lineage>
</organism>